<name>A0A8S4A7N5_9EUPU</name>
<dbReference type="InterPro" id="IPR047887">
    <property type="entry name" value="ARHGAP20_PH"/>
</dbReference>
<evidence type="ECO:0000313" key="3">
    <source>
        <dbReference type="Proteomes" id="UP000678393"/>
    </source>
</evidence>
<comment type="caution">
    <text evidence="2">The sequence shown here is derived from an EMBL/GenBank/DDBJ whole genome shotgun (WGS) entry which is preliminary data.</text>
</comment>
<proteinExistence type="predicted"/>
<dbReference type="Gene3D" id="2.30.29.30">
    <property type="entry name" value="Pleckstrin-homology domain (PH domain)/Phosphotyrosine-binding domain (PTB)"/>
    <property type="match status" value="1"/>
</dbReference>
<dbReference type="OrthoDB" id="9994905at2759"/>
<feature type="non-terminal residue" evidence="2">
    <location>
        <position position="1"/>
    </location>
</feature>
<feature type="domain" description="ARHGAP20 PH" evidence="1">
    <location>
        <begin position="1"/>
        <end position="88"/>
    </location>
</feature>
<dbReference type="EMBL" id="CAJHNH020008501">
    <property type="protein sequence ID" value="CAG5136182.1"/>
    <property type="molecule type" value="Genomic_DNA"/>
</dbReference>
<dbReference type="InterPro" id="IPR011993">
    <property type="entry name" value="PH-like_dom_sf"/>
</dbReference>
<dbReference type="Proteomes" id="UP000678393">
    <property type="component" value="Unassembled WGS sequence"/>
</dbReference>
<gene>
    <name evidence="2" type="ORF">CUNI_LOCUS21740</name>
</gene>
<dbReference type="PANTHER" id="PTHR23179">
    <property type="entry name" value="T-CELL ACTIVATION RHO GTPASE ACTIVATING PROTEIN-RELATED"/>
    <property type="match status" value="1"/>
</dbReference>
<dbReference type="GO" id="GO:0005096">
    <property type="term" value="F:GTPase activator activity"/>
    <property type="evidence" value="ECO:0007669"/>
    <property type="project" value="TreeGrafter"/>
</dbReference>
<keyword evidence="3" id="KW-1185">Reference proteome</keyword>
<evidence type="ECO:0000313" key="2">
    <source>
        <dbReference type="EMBL" id="CAG5136182.1"/>
    </source>
</evidence>
<dbReference type="AlphaFoldDB" id="A0A8S4A7N5"/>
<sequence length="148" mass="16924">GSVQLAMGMQIQERYLFLFSDLLLVTKQKSNTAFKLKNRVQLCDMWIASCVEEVAETTRPADQSFVIGWPTQNVVATFPRADIKEYWQTKLREYINIDKLKDKDKEIQLKVAPRDIESVTQNVCQVAVNNLTEAKDVLLACLNQLNIS</sequence>
<dbReference type="Pfam" id="PF22286">
    <property type="entry name" value="RHG20_PH"/>
    <property type="match status" value="1"/>
</dbReference>
<feature type="non-terminal residue" evidence="2">
    <location>
        <position position="148"/>
    </location>
</feature>
<dbReference type="CDD" id="cd13319">
    <property type="entry name" value="PH_RARhoGAP"/>
    <property type="match status" value="1"/>
</dbReference>
<protein>
    <recommendedName>
        <fullName evidence="1">ARHGAP20 PH domain-containing protein</fullName>
    </recommendedName>
</protein>
<dbReference type="SUPFAM" id="SSF50729">
    <property type="entry name" value="PH domain-like"/>
    <property type="match status" value="1"/>
</dbReference>
<organism evidence="2 3">
    <name type="scientific">Candidula unifasciata</name>
    <dbReference type="NCBI Taxonomy" id="100452"/>
    <lineage>
        <taxon>Eukaryota</taxon>
        <taxon>Metazoa</taxon>
        <taxon>Spiralia</taxon>
        <taxon>Lophotrochozoa</taxon>
        <taxon>Mollusca</taxon>
        <taxon>Gastropoda</taxon>
        <taxon>Heterobranchia</taxon>
        <taxon>Euthyneura</taxon>
        <taxon>Panpulmonata</taxon>
        <taxon>Eupulmonata</taxon>
        <taxon>Stylommatophora</taxon>
        <taxon>Helicina</taxon>
        <taxon>Helicoidea</taxon>
        <taxon>Geomitridae</taxon>
        <taxon>Candidula</taxon>
    </lineage>
</organism>
<accession>A0A8S4A7N5</accession>
<evidence type="ECO:0000259" key="1">
    <source>
        <dbReference type="Pfam" id="PF22286"/>
    </source>
</evidence>
<reference evidence="2" key="1">
    <citation type="submission" date="2021-04" db="EMBL/GenBank/DDBJ databases">
        <authorList>
            <consortium name="Molecular Ecology Group"/>
        </authorList>
    </citation>
    <scope>NUCLEOTIDE SEQUENCE</scope>
</reference>
<dbReference type="PANTHER" id="PTHR23179:SF3">
    <property type="entry name" value="RHO GTPASE-ACTIVATING PROTEIN 20"/>
    <property type="match status" value="1"/>
</dbReference>